<dbReference type="InterPro" id="IPR036465">
    <property type="entry name" value="vWFA_dom_sf"/>
</dbReference>
<keyword evidence="1" id="KW-0732">Signal</keyword>
<evidence type="ECO:0008006" key="4">
    <source>
        <dbReference type="Google" id="ProtNLM"/>
    </source>
</evidence>
<evidence type="ECO:0000256" key="1">
    <source>
        <dbReference type="SAM" id="SignalP"/>
    </source>
</evidence>
<reference evidence="2 3" key="1">
    <citation type="submission" date="2016-09" db="EMBL/GenBank/DDBJ databases">
        <title>Genomic Taxonomy of the Vibrionaceae.</title>
        <authorList>
            <person name="Gonzalez-Castillo A."/>
            <person name="Gomez-Gil B."/>
            <person name="Enciso-Ibarra K."/>
        </authorList>
    </citation>
    <scope>NUCLEOTIDE SEQUENCE [LARGE SCALE GENOMIC DNA]</scope>
    <source>
        <strain evidence="2 3">CAIM 1731</strain>
    </source>
</reference>
<organism evidence="2 3">
    <name type="scientific">Vibrio ponticus</name>
    <dbReference type="NCBI Taxonomy" id="265668"/>
    <lineage>
        <taxon>Bacteria</taxon>
        <taxon>Pseudomonadati</taxon>
        <taxon>Pseudomonadota</taxon>
        <taxon>Gammaproteobacteria</taxon>
        <taxon>Vibrionales</taxon>
        <taxon>Vibrionaceae</taxon>
        <taxon>Vibrio</taxon>
    </lineage>
</organism>
<evidence type="ECO:0000313" key="2">
    <source>
        <dbReference type="EMBL" id="OLQ94567.1"/>
    </source>
</evidence>
<proteinExistence type="predicted"/>
<protein>
    <recommendedName>
        <fullName evidence="4">VWFA domain-containing protein</fullName>
    </recommendedName>
</protein>
<comment type="caution">
    <text evidence="2">The sequence shown here is derived from an EMBL/GenBank/DDBJ whole genome shotgun (WGS) entry which is preliminary data.</text>
</comment>
<dbReference type="Proteomes" id="UP000186206">
    <property type="component" value="Unassembled WGS sequence"/>
</dbReference>
<dbReference type="EMBL" id="MJMI01000074">
    <property type="protein sequence ID" value="OLQ94567.1"/>
    <property type="molecule type" value="Genomic_DNA"/>
</dbReference>
<dbReference type="Gene3D" id="3.40.50.410">
    <property type="entry name" value="von Willebrand factor, type A domain"/>
    <property type="match status" value="1"/>
</dbReference>
<feature type="chain" id="PRO_5046207702" description="VWFA domain-containing protein" evidence="1">
    <location>
        <begin position="22"/>
        <end position="278"/>
    </location>
</feature>
<feature type="signal peptide" evidence="1">
    <location>
        <begin position="1"/>
        <end position="21"/>
    </location>
</feature>
<keyword evidence="3" id="KW-1185">Reference proteome</keyword>
<gene>
    <name evidence="2" type="ORF">BIY21_08780</name>
</gene>
<dbReference type="RefSeq" id="WP_075648487.1">
    <property type="nucleotide sequence ID" value="NZ_AP019658.1"/>
</dbReference>
<sequence>MKKVTLAVCAALALVSQIANAATLRNDVPSCTSEVPAEYYQLPNERELVILVDKTMAHSLAQDIKSELYQSVKRFIQPGDKVQLVEFSSFAQDSFTKVAFNGQLDTQLSDDSRSEIKKSVLKSLDKCLVKQHNFMLSKVGIALKTAFEPQDKPTNTELIGTLTDISNQVLAQSTAKRKVVLLVSDMLENSDITSFYKSNQTRVINPQQELERVAASQMFANFNQADVYVIGTGVIPGNQQYISAQKMNKLEQFWKGYFKQSNSTLLGFGKPMLLGDIR</sequence>
<name>A0ABX3FNL4_9VIBR</name>
<accession>A0ABX3FNL4</accession>
<evidence type="ECO:0000313" key="3">
    <source>
        <dbReference type="Proteomes" id="UP000186206"/>
    </source>
</evidence>